<proteinExistence type="predicted"/>
<evidence type="ECO:0000256" key="1">
    <source>
        <dbReference type="SAM" id="Phobius"/>
    </source>
</evidence>
<gene>
    <name evidence="2" type="ORF">ACFOS1_07460</name>
</gene>
<evidence type="ECO:0000313" key="3">
    <source>
        <dbReference type="Proteomes" id="UP001595793"/>
    </source>
</evidence>
<name>A0ABV8H7P1_9FLAO</name>
<dbReference type="Proteomes" id="UP001595793">
    <property type="component" value="Unassembled WGS sequence"/>
</dbReference>
<keyword evidence="1" id="KW-0812">Transmembrane</keyword>
<evidence type="ECO:0000313" key="2">
    <source>
        <dbReference type="EMBL" id="MFC4027236.1"/>
    </source>
</evidence>
<dbReference type="EMBL" id="JBHSAS010000006">
    <property type="protein sequence ID" value="MFC4027236.1"/>
    <property type="molecule type" value="Genomic_DNA"/>
</dbReference>
<dbReference type="RefSeq" id="WP_290234640.1">
    <property type="nucleotide sequence ID" value="NZ_JAUFPZ010000002.1"/>
</dbReference>
<feature type="transmembrane region" description="Helical" evidence="1">
    <location>
        <begin position="21"/>
        <end position="43"/>
    </location>
</feature>
<reference evidence="3" key="1">
    <citation type="journal article" date="2019" name="Int. J. Syst. Evol. Microbiol.">
        <title>The Global Catalogue of Microorganisms (GCM) 10K type strain sequencing project: providing services to taxonomists for standard genome sequencing and annotation.</title>
        <authorList>
            <consortium name="The Broad Institute Genomics Platform"/>
            <consortium name="The Broad Institute Genome Sequencing Center for Infectious Disease"/>
            <person name="Wu L."/>
            <person name="Ma J."/>
        </authorList>
    </citation>
    <scope>NUCLEOTIDE SEQUENCE [LARGE SCALE GENOMIC DNA]</scope>
    <source>
        <strain evidence="3">CECT 9128</strain>
    </source>
</reference>
<keyword evidence="1" id="KW-1133">Transmembrane helix</keyword>
<accession>A0ABV8H7P1</accession>
<feature type="transmembrane region" description="Helical" evidence="1">
    <location>
        <begin position="63"/>
        <end position="87"/>
    </location>
</feature>
<sequence>MLNNTIVSLKDNLYEKTKNPFLGTYILVWLVRNWELVFTILNFDDDYKLSDKVEFVKLYYFDHGFLLGLLINIGWTFLVLIITYLLLASSKLISNAYENIISPWLSKKIDSKLVVPKEKFENLREERNDLLSYLRRERDTRKVLEDQITLLEIKIKDDKILKEERVFKTFHRLEIMERFNHFLSIAAKIHNQQYLDDESDLSVYLAFDLLQHVKSDNINKKYSYSLTELGKRVWNEIMFKETNYYEEKL</sequence>
<protein>
    <submittedName>
        <fullName evidence="2">Uncharacterized protein</fullName>
    </submittedName>
</protein>
<organism evidence="2 3">
    <name type="scientific">Zunongwangia endophytica</name>
    <dbReference type="NCBI Taxonomy" id="1808945"/>
    <lineage>
        <taxon>Bacteria</taxon>
        <taxon>Pseudomonadati</taxon>
        <taxon>Bacteroidota</taxon>
        <taxon>Flavobacteriia</taxon>
        <taxon>Flavobacteriales</taxon>
        <taxon>Flavobacteriaceae</taxon>
        <taxon>Zunongwangia</taxon>
    </lineage>
</organism>
<keyword evidence="3" id="KW-1185">Reference proteome</keyword>
<keyword evidence="1" id="KW-0472">Membrane</keyword>
<comment type="caution">
    <text evidence="2">The sequence shown here is derived from an EMBL/GenBank/DDBJ whole genome shotgun (WGS) entry which is preliminary data.</text>
</comment>